<sequence>MFLYVDYDACQHEPSCKAAECCPTGAITYNTETRKISVNKGLCNFCGECLKTCPYAVFHIVENEAEAKRLDEKLRQTRNTFEYYLKKFFQVTKNIIPYRELEGYLDDFPGIKDIAVLLVDDELKIFIVPENGFDKIKFVEFANKFTEQPVPANNVILLEQIPRTKTGKIHFSQILGQT</sequence>
<keyword evidence="3" id="KW-0411">Iron-sulfur</keyword>
<evidence type="ECO:0000313" key="6">
    <source>
        <dbReference type="Proteomes" id="UP000187338"/>
    </source>
</evidence>
<accession>A0A1L8D4E9</accession>
<name>A0A1L8D4E9_9THEO</name>
<evidence type="ECO:0000256" key="1">
    <source>
        <dbReference type="ARBA" id="ARBA00022723"/>
    </source>
</evidence>
<dbReference type="GO" id="GO:0051536">
    <property type="term" value="F:iron-sulfur cluster binding"/>
    <property type="evidence" value="ECO:0007669"/>
    <property type="project" value="UniProtKB-KW"/>
</dbReference>
<keyword evidence="2" id="KW-0408">Iron</keyword>
<organism evidence="5 6">
    <name type="scientific">Carboxydothermus islandicus</name>
    <dbReference type="NCBI Taxonomy" id="661089"/>
    <lineage>
        <taxon>Bacteria</taxon>
        <taxon>Bacillati</taxon>
        <taxon>Bacillota</taxon>
        <taxon>Clostridia</taxon>
        <taxon>Thermoanaerobacterales</taxon>
        <taxon>Thermoanaerobacteraceae</taxon>
        <taxon>Carboxydothermus</taxon>
    </lineage>
</organism>
<keyword evidence="1" id="KW-0479">Metal-binding</keyword>
<dbReference type="InterPro" id="IPR045851">
    <property type="entry name" value="AMP-bd_C_sf"/>
</dbReference>
<proteinExistence type="predicted"/>
<dbReference type="GO" id="GO:0046872">
    <property type="term" value="F:metal ion binding"/>
    <property type="evidence" value="ECO:0007669"/>
    <property type="project" value="UniProtKB-KW"/>
</dbReference>
<evidence type="ECO:0000256" key="3">
    <source>
        <dbReference type="ARBA" id="ARBA00023014"/>
    </source>
</evidence>
<feature type="domain" description="4Fe-4S ferredoxin-type" evidence="4">
    <location>
        <begin position="34"/>
        <end position="63"/>
    </location>
</feature>
<dbReference type="Proteomes" id="UP000187338">
    <property type="component" value="Unassembled WGS sequence"/>
</dbReference>
<dbReference type="STRING" id="661089.ciss_19270"/>
<dbReference type="InterPro" id="IPR017896">
    <property type="entry name" value="4Fe4S_Fe-S-bd"/>
</dbReference>
<dbReference type="Pfam" id="PF13237">
    <property type="entry name" value="Fer4_10"/>
    <property type="match status" value="1"/>
</dbReference>
<reference evidence="6" key="1">
    <citation type="submission" date="2016-12" db="EMBL/GenBank/DDBJ databases">
        <title>Draft Genome Sequences od Carboxydothermus pertinax and islandicus, Hydrogenogenic Carboxydotrophic Bacteria.</title>
        <authorList>
            <person name="Fukuyama Y."/>
            <person name="Ohmae K."/>
            <person name="Yoneda Y."/>
            <person name="Yoshida T."/>
            <person name="Sako Y."/>
        </authorList>
    </citation>
    <scope>NUCLEOTIDE SEQUENCE [LARGE SCALE GENOMIC DNA]</scope>
    <source>
        <strain evidence="6">SET</strain>
    </source>
</reference>
<gene>
    <name evidence="5" type="ORF">ciss_19270</name>
</gene>
<dbReference type="PROSITE" id="PS00198">
    <property type="entry name" value="4FE4S_FER_1"/>
    <property type="match status" value="1"/>
</dbReference>
<comment type="caution">
    <text evidence="5">The sequence shown here is derived from an EMBL/GenBank/DDBJ whole genome shotgun (WGS) entry which is preliminary data.</text>
</comment>
<evidence type="ECO:0000256" key="2">
    <source>
        <dbReference type="ARBA" id="ARBA00023004"/>
    </source>
</evidence>
<feature type="domain" description="4Fe-4S ferredoxin-type" evidence="4">
    <location>
        <begin position="1"/>
        <end position="32"/>
    </location>
</feature>
<protein>
    <recommendedName>
        <fullName evidence="4">4Fe-4S ferredoxin-type domain-containing protein</fullName>
    </recommendedName>
</protein>
<dbReference type="InterPro" id="IPR017900">
    <property type="entry name" value="4Fe4S_Fe_S_CS"/>
</dbReference>
<dbReference type="OrthoDB" id="9794954at2"/>
<dbReference type="PROSITE" id="PS51379">
    <property type="entry name" value="4FE4S_FER_2"/>
    <property type="match status" value="2"/>
</dbReference>
<dbReference type="Gene3D" id="3.30.70.20">
    <property type="match status" value="1"/>
</dbReference>
<dbReference type="EMBL" id="BDJL01000125">
    <property type="protein sequence ID" value="GAV25994.1"/>
    <property type="molecule type" value="Genomic_DNA"/>
</dbReference>
<dbReference type="AlphaFoldDB" id="A0A1L8D4E9"/>
<dbReference type="SUPFAM" id="SSF54862">
    <property type="entry name" value="4Fe-4S ferredoxins"/>
    <property type="match status" value="1"/>
</dbReference>
<dbReference type="SUPFAM" id="SSF56801">
    <property type="entry name" value="Acetyl-CoA synthetase-like"/>
    <property type="match status" value="1"/>
</dbReference>
<evidence type="ECO:0000313" key="5">
    <source>
        <dbReference type="EMBL" id="GAV25994.1"/>
    </source>
</evidence>
<keyword evidence="6" id="KW-1185">Reference proteome</keyword>
<dbReference type="Gene3D" id="3.30.300.30">
    <property type="match status" value="1"/>
</dbReference>
<dbReference type="RefSeq" id="WP_075866179.1">
    <property type="nucleotide sequence ID" value="NZ_BDJL01000125.1"/>
</dbReference>
<evidence type="ECO:0000259" key="4">
    <source>
        <dbReference type="PROSITE" id="PS51379"/>
    </source>
</evidence>